<evidence type="ECO:0000259" key="2">
    <source>
        <dbReference type="Pfam" id="PF17678"/>
    </source>
</evidence>
<dbReference type="Pfam" id="PF07971">
    <property type="entry name" value="Glyco_hydro_92"/>
    <property type="match status" value="1"/>
</dbReference>
<dbReference type="AlphaFoldDB" id="A0A139N534"/>
<dbReference type="PANTHER" id="PTHR12143:SF43">
    <property type="entry name" value="PUTATIVE-RELATED"/>
    <property type="match status" value="1"/>
</dbReference>
<dbReference type="Gene3D" id="1.20.1610.10">
    <property type="entry name" value="alpha-1,2-mannosidases domains"/>
    <property type="match status" value="1"/>
</dbReference>
<dbReference type="InterPro" id="IPR005887">
    <property type="entry name" value="GH92_a_mannosidase_put"/>
</dbReference>
<dbReference type="Proteomes" id="UP000070377">
    <property type="component" value="Unassembled WGS sequence"/>
</dbReference>
<evidence type="ECO:0000313" key="4">
    <source>
        <dbReference type="Proteomes" id="UP000070377"/>
    </source>
</evidence>
<dbReference type="GO" id="GO:0005975">
    <property type="term" value="P:carbohydrate metabolic process"/>
    <property type="evidence" value="ECO:0007669"/>
    <property type="project" value="InterPro"/>
</dbReference>
<protein>
    <submittedName>
        <fullName evidence="3">Alpha-1,2-mannosidase</fullName>
    </submittedName>
</protein>
<dbReference type="Gene3D" id="2.70.98.10">
    <property type="match status" value="1"/>
</dbReference>
<dbReference type="NCBIfam" id="TIGR01180">
    <property type="entry name" value="aman2_put"/>
    <property type="match status" value="1"/>
</dbReference>
<feature type="domain" description="Glycosyl hydrolase family 92" evidence="1">
    <location>
        <begin position="221"/>
        <end position="689"/>
    </location>
</feature>
<dbReference type="STRING" id="45634.SCRDD08_00362"/>
<dbReference type="InterPro" id="IPR012939">
    <property type="entry name" value="Glyco_hydro_92"/>
</dbReference>
<dbReference type="RefSeq" id="WP_061422165.1">
    <property type="nucleotide sequence ID" value="NZ_KQ969062.1"/>
</dbReference>
<organism evidence="3 4">
    <name type="scientific">Streptococcus cristatus</name>
    <dbReference type="NCBI Taxonomy" id="45634"/>
    <lineage>
        <taxon>Bacteria</taxon>
        <taxon>Bacillati</taxon>
        <taxon>Bacillota</taxon>
        <taxon>Bacilli</taxon>
        <taxon>Lactobacillales</taxon>
        <taxon>Streptococcaceae</taxon>
        <taxon>Streptococcus</taxon>
    </lineage>
</organism>
<evidence type="ECO:0000313" key="3">
    <source>
        <dbReference type="EMBL" id="KXT70851.1"/>
    </source>
</evidence>
<sequence>MKTILETIDTRYGTDNSHSFSHGNTLPYTGAPFGMNYFVPQSSHTDGSWFFKPDLPIFQGIRLTHQPSPWIGDFSWLLLTPVIEKISKSDIYHRQSSYRPDESIFQPHYLKIHSNRYQVSTELTPTTYGAHFRLTSQGAQPISLILHSETQTHFRMLDAYTLLGSLKEETNPAKQALTMHICLRFDQPIQAGHGLGEDLVLDFGQGKLQFTLATSFISEEQAMTNLPQADFDAVKEQTKQAWESYLHRFDVVEQGKVDRRMFDQTLYRLFLFPQTFYEITPEGQEIHWDFTHQTVQPGKFFTNIGFWDGFRTNFPLLALIAPDTYHDFLQGFLNFYKETGYLPKWLAPDERGMMPGTLIDGVIADAAAKDLIPDLEQELFQAMLNTSEKEDPSKRYGRHGASDYKTLGYLPTDYHESVSHTLDYSYSDFCIASLASKLQKEQVAQRYAQQALHYQNLFDSETGYMRAKDRQGQFRADFSPYSWGRDYAECSAIQNTLSVFHDIEGLKELMGGEPAFTDYLTRLCQDQPYFDVTGYGYEIHEMSEMANAHFGQLAISNQPSFHIPYLFRYSSRPEYTSLLIKSLREEAFQASWHAFPGDEDNGSLSAWYIWSVLGLYPTCPGKPQYDLGIPLFDHLRLYLPQSQKWLDIYAHDNYPHFQFVKKAELDGQSQQRISHEDLLASDRLDFYLSWLPNSSSTHV</sequence>
<dbReference type="GO" id="GO:0000224">
    <property type="term" value="F:peptide-N4-(N-acetyl-beta-glucosaminyl)asparagine amidase activity"/>
    <property type="evidence" value="ECO:0007669"/>
    <property type="project" value="TreeGrafter"/>
</dbReference>
<dbReference type="GO" id="GO:0005829">
    <property type="term" value="C:cytosol"/>
    <property type="evidence" value="ECO:0007669"/>
    <property type="project" value="TreeGrafter"/>
</dbReference>
<dbReference type="EMBL" id="LQRD01000018">
    <property type="protein sequence ID" value="KXT70851.1"/>
    <property type="molecule type" value="Genomic_DNA"/>
</dbReference>
<proteinExistence type="predicted"/>
<dbReference type="InterPro" id="IPR041371">
    <property type="entry name" value="GH92_N"/>
</dbReference>
<name>A0A139N534_STRCR</name>
<dbReference type="GO" id="GO:0006516">
    <property type="term" value="P:glycoprotein catabolic process"/>
    <property type="evidence" value="ECO:0007669"/>
    <property type="project" value="TreeGrafter"/>
</dbReference>
<evidence type="ECO:0000259" key="1">
    <source>
        <dbReference type="Pfam" id="PF07971"/>
    </source>
</evidence>
<dbReference type="Pfam" id="PF17678">
    <property type="entry name" value="Glyco_hydro_92N"/>
    <property type="match status" value="1"/>
</dbReference>
<accession>A0A139N534</accession>
<dbReference type="InterPro" id="IPR050883">
    <property type="entry name" value="PNGase"/>
</dbReference>
<comment type="caution">
    <text evidence="3">The sequence shown here is derived from an EMBL/GenBank/DDBJ whole genome shotgun (WGS) entry which is preliminary data.</text>
</comment>
<dbReference type="InterPro" id="IPR014718">
    <property type="entry name" value="GH-type_carb-bd"/>
</dbReference>
<gene>
    <name evidence="3" type="ORF">SCRDD08_00362</name>
</gene>
<dbReference type="GO" id="GO:0030246">
    <property type="term" value="F:carbohydrate binding"/>
    <property type="evidence" value="ECO:0007669"/>
    <property type="project" value="InterPro"/>
</dbReference>
<dbReference type="InterPro" id="IPR008928">
    <property type="entry name" value="6-hairpin_glycosidase_sf"/>
</dbReference>
<dbReference type="PATRIC" id="fig|45634.12.peg.376"/>
<dbReference type="SUPFAM" id="SSF48208">
    <property type="entry name" value="Six-hairpin glycosidases"/>
    <property type="match status" value="1"/>
</dbReference>
<dbReference type="PANTHER" id="PTHR12143">
    <property type="entry name" value="PEPTIDE N-GLYCANASE PNGASE -RELATED"/>
    <property type="match status" value="1"/>
</dbReference>
<dbReference type="Gene3D" id="3.30.2080.10">
    <property type="entry name" value="GH92 mannosidase domain"/>
    <property type="match status" value="1"/>
</dbReference>
<dbReference type="Gene3D" id="1.20.1050.60">
    <property type="entry name" value="alpha-1,2-mannosidase"/>
    <property type="match status" value="1"/>
</dbReference>
<feature type="domain" description="Glycosyl hydrolase family 92 N-terminal" evidence="2">
    <location>
        <begin position="8"/>
        <end position="192"/>
    </location>
</feature>
<reference evidence="3 4" key="1">
    <citation type="submission" date="2016-01" db="EMBL/GenBank/DDBJ databases">
        <title>Highly variable Streptococcus oralis are common among viridans streptococci isolated from primates.</title>
        <authorList>
            <person name="Denapaite D."/>
            <person name="Rieger M."/>
            <person name="Koendgen S."/>
            <person name="Brueckner R."/>
            <person name="Ochigava I."/>
            <person name="Kappeler P."/>
            <person name="Maetz-Rensing K."/>
            <person name="Leendertz F."/>
            <person name="Hakenbeck R."/>
        </authorList>
    </citation>
    <scope>NUCLEOTIDE SEQUENCE [LARGE SCALE GENOMIC DNA]</scope>
    <source>
        <strain evidence="3 4">DD08</strain>
    </source>
</reference>